<dbReference type="OMA" id="TQEMKPR"/>
<evidence type="ECO:0000256" key="1">
    <source>
        <dbReference type="PROSITE-ProRule" id="PRU00176"/>
    </source>
</evidence>
<reference evidence="4 5" key="1">
    <citation type="submission" date="2019-07" db="EMBL/GenBank/DDBJ databases">
        <title>Genome assembly of two rare yeast pathogens: Diutina rugosa and Trichomonascus ciferrii.</title>
        <authorList>
            <person name="Mixao V."/>
            <person name="Saus E."/>
            <person name="Hansen A."/>
            <person name="Lass-Flor C."/>
            <person name="Gabaldon T."/>
        </authorList>
    </citation>
    <scope>NUCLEOTIDE SEQUENCE [LARGE SCALE GENOMIC DNA]</scope>
    <source>
        <strain evidence="4 5">CBS 613</strain>
    </source>
</reference>
<dbReference type="AlphaFoldDB" id="A0A642URA9"/>
<keyword evidence="5" id="KW-1185">Reference proteome</keyword>
<dbReference type="GeneID" id="54780916"/>
<accession>A0A642URA9</accession>
<feature type="compositionally biased region" description="Low complexity" evidence="2">
    <location>
        <begin position="244"/>
        <end position="261"/>
    </location>
</feature>
<dbReference type="PROSITE" id="PS50102">
    <property type="entry name" value="RRM"/>
    <property type="match status" value="1"/>
</dbReference>
<dbReference type="PANTHER" id="PTHR32343:SF10">
    <property type="entry name" value="RNA-BINDING REGION RNP-1 DOMAIN-CONTAINING PROTEIN"/>
    <property type="match status" value="1"/>
</dbReference>
<sequence>MSQIIASHVPTSVSKEKLENFFSFCGQVTSVSQLKSDDAKFNSFEVKFASPKALSTALLLNDAELDGLPIQVKEDTGDAAADKAPSYDHSSAQATDDNKIQATVTGDKNYDDVDQEEKPKYAIMAQLLANGYIIGDNIIQQALEQDKKNGYSEKFKNFLTQLDEKYIHSSDPDSLANQKLKQGQETWEAWQKKYGPRISQYLQQAASSPYGVKINEFYQNIAQNVQEVYKEAQRLVELKKGEQEGAASGASGASGAGASQSEKADASEKTA</sequence>
<evidence type="ECO:0000259" key="3">
    <source>
        <dbReference type="PROSITE" id="PS50102"/>
    </source>
</evidence>
<proteinExistence type="predicted"/>
<keyword evidence="1" id="KW-0694">RNA-binding</keyword>
<dbReference type="InterPro" id="IPR035979">
    <property type="entry name" value="RBD_domain_sf"/>
</dbReference>
<dbReference type="GO" id="GO:0003723">
    <property type="term" value="F:RNA binding"/>
    <property type="evidence" value="ECO:0007669"/>
    <property type="project" value="UniProtKB-UniRule"/>
</dbReference>
<feature type="region of interest" description="Disordered" evidence="2">
    <location>
        <begin position="77"/>
        <end position="97"/>
    </location>
</feature>
<protein>
    <recommendedName>
        <fullName evidence="3">RRM domain-containing protein</fullName>
    </recommendedName>
</protein>
<dbReference type="Proteomes" id="UP000449547">
    <property type="component" value="Unassembled WGS sequence"/>
</dbReference>
<dbReference type="InterPro" id="IPR012677">
    <property type="entry name" value="Nucleotide-bd_a/b_plait_sf"/>
</dbReference>
<feature type="region of interest" description="Disordered" evidence="2">
    <location>
        <begin position="242"/>
        <end position="271"/>
    </location>
</feature>
<dbReference type="Gene3D" id="3.30.70.330">
    <property type="match status" value="1"/>
</dbReference>
<dbReference type="SUPFAM" id="SSF54928">
    <property type="entry name" value="RNA-binding domain, RBD"/>
    <property type="match status" value="1"/>
</dbReference>
<dbReference type="RefSeq" id="XP_034012959.1">
    <property type="nucleotide sequence ID" value="XM_034154897.1"/>
</dbReference>
<dbReference type="EMBL" id="SWFT01000066">
    <property type="protein sequence ID" value="KAA8903753.1"/>
    <property type="molecule type" value="Genomic_DNA"/>
</dbReference>
<evidence type="ECO:0000256" key="2">
    <source>
        <dbReference type="SAM" id="MobiDB-lite"/>
    </source>
</evidence>
<dbReference type="PANTHER" id="PTHR32343">
    <property type="entry name" value="SERINE/ARGININE-RICH SPLICING FACTOR"/>
    <property type="match status" value="1"/>
</dbReference>
<dbReference type="VEuPathDB" id="FungiDB:DIURU_002265"/>
<dbReference type="OrthoDB" id="7763451at2759"/>
<feature type="domain" description="RRM" evidence="3">
    <location>
        <begin position="2"/>
        <end position="77"/>
    </location>
</feature>
<evidence type="ECO:0000313" key="5">
    <source>
        <dbReference type="Proteomes" id="UP000449547"/>
    </source>
</evidence>
<comment type="caution">
    <text evidence="4">The sequence shown here is derived from an EMBL/GenBank/DDBJ whole genome shotgun (WGS) entry which is preliminary data.</text>
</comment>
<gene>
    <name evidence="4" type="ORF">DIURU_002265</name>
</gene>
<organism evidence="4 5">
    <name type="scientific">Diutina rugosa</name>
    <name type="common">Yeast</name>
    <name type="synonym">Candida rugosa</name>
    <dbReference type="NCBI Taxonomy" id="5481"/>
    <lineage>
        <taxon>Eukaryota</taxon>
        <taxon>Fungi</taxon>
        <taxon>Dikarya</taxon>
        <taxon>Ascomycota</taxon>
        <taxon>Saccharomycotina</taxon>
        <taxon>Pichiomycetes</taxon>
        <taxon>Debaryomycetaceae</taxon>
        <taxon>Diutina</taxon>
    </lineage>
</organism>
<feature type="compositionally biased region" description="Basic and acidic residues" evidence="2">
    <location>
        <begin position="262"/>
        <end position="271"/>
    </location>
</feature>
<feature type="compositionally biased region" description="Polar residues" evidence="2">
    <location>
        <begin position="88"/>
        <end position="97"/>
    </location>
</feature>
<evidence type="ECO:0000313" key="4">
    <source>
        <dbReference type="EMBL" id="KAA8903753.1"/>
    </source>
</evidence>
<dbReference type="InterPro" id="IPR000504">
    <property type="entry name" value="RRM_dom"/>
</dbReference>
<name>A0A642URA9_DIURU</name>